<proteinExistence type="predicted"/>
<evidence type="ECO:0000259" key="1">
    <source>
        <dbReference type="Pfam" id="PF04230"/>
    </source>
</evidence>
<dbReference type="EMBL" id="FNJQ01000004">
    <property type="protein sequence ID" value="SDO97441.1"/>
    <property type="molecule type" value="Genomic_DNA"/>
</dbReference>
<dbReference type="Proteomes" id="UP000182412">
    <property type="component" value="Unassembled WGS sequence"/>
</dbReference>
<dbReference type="OrthoDB" id="9799278at2"/>
<name>A0A1H0NXP6_SELRU</name>
<protein>
    <submittedName>
        <fullName evidence="2">Polysaccharide pyruvyl transferase</fullName>
    </submittedName>
</protein>
<dbReference type="Pfam" id="PF04230">
    <property type="entry name" value="PS_pyruv_trans"/>
    <property type="match status" value="1"/>
</dbReference>
<feature type="domain" description="Polysaccharide pyruvyl transferase" evidence="1">
    <location>
        <begin position="15"/>
        <end position="320"/>
    </location>
</feature>
<accession>A0A1H0NXP6</accession>
<dbReference type="GO" id="GO:0016740">
    <property type="term" value="F:transferase activity"/>
    <property type="evidence" value="ECO:0007669"/>
    <property type="project" value="UniProtKB-KW"/>
</dbReference>
<evidence type="ECO:0000313" key="2">
    <source>
        <dbReference type="EMBL" id="SDO97441.1"/>
    </source>
</evidence>
<dbReference type="InterPro" id="IPR007345">
    <property type="entry name" value="Polysacch_pyruvyl_Trfase"/>
</dbReference>
<sequence>MKKRVNLAACYFQKNYGSMLQAYALQEAVSSLGYEAENLRIDGIAREIRNKKLGYYARQLADWSVVKEKAGMVRKVWQKKRNKTFACNSQIRNRKFQEFQQSFFKVSPYFASKKAMGEYVKDCQAVIVGSDQLWLPSNITADYYTLNFVPLEVRKAAYATSFGVSNLPKRMHEFVANFLNRIDYVSVREEKGRELVASIAHREVPVVCDPTMLFAKEEWAKLIAPQKIIQDKYIFCYFLGNNFWQREIACKLREKTGYKIVSLLHMDEYVAADEFFPDIAPYDVGPAEFVNLIRNAEYVLTDSFHGTVFSALHGKDFFTFRRFSQKATLSTNSRMDSLFSLLGVPERLLDEHVNVEDMLKMCLDVDRVLARIEKLRRPSWAYIKQAIGD</sequence>
<evidence type="ECO:0000313" key="3">
    <source>
        <dbReference type="Proteomes" id="UP000182412"/>
    </source>
</evidence>
<gene>
    <name evidence="2" type="ORF">SAMN05216366_10424</name>
</gene>
<dbReference type="AlphaFoldDB" id="A0A1H0NXP6"/>
<keyword evidence="2" id="KW-0808">Transferase</keyword>
<dbReference type="RefSeq" id="WP_081342419.1">
    <property type="nucleotide sequence ID" value="NZ_FNJQ01000004.1"/>
</dbReference>
<reference evidence="2 3" key="1">
    <citation type="submission" date="2016-10" db="EMBL/GenBank/DDBJ databases">
        <authorList>
            <person name="de Groot N.N."/>
        </authorList>
    </citation>
    <scope>NUCLEOTIDE SEQUENCE [LARGE SCALE GENOMIC DNA]</scope>
    <source>
        <strain evidence="2 3">S137</strain>
    </source>
</reference>
<organism evidence="2 3">
    <name type="scientific">Selenomonas ruminantium</name>
    <dbReference type="NCBI Taxonomy" id="971"/>
    <lineage>
        <taxon>Bacteria</taxon>
        <taxon>Bacillati</taxon>
        <taxon>Bacillota</taxon>
        <taxon>Negativicutes</taxon>
        <taxon>Selenomonadales</taxon>
        <taxon>Selenomonadaceae</taxon>
        <taxon>Selenomonas</taxon>
    </lineage>
</organism>